<gene>
    <name evidence="2" type="ORF">GCM10007972_25860</name>
</gene>
<sequence>MKTIAITGGTGFVGRHVIAAVRDAGHSVRALARRPQENDEGLVWVPGALEDQKALDRLVSGADAVIHLAGLIKALTPHQFFAANRDGTERLLAAIQNHAPHARFVYVSSLAAREPQLSPYAASKYAAEQVVAEAARTQLHDWAIVRPPGIYGPGDQEILKLIKAAKRGFLPAPGAVKNKVSLLFGPDLATLLRDLALMDGSVHGLCHGTVLEVDDGCRGGYSYLDLSRILSRGLGRPVRPVPVPLPLLSAMGHMGSAVAKITGRPAMLTAAKARELSHPDWVVGPSVDGFEAFWSPRTGFEKGLVETLDWAEKTGQF</sequence>
<dbReference type="InterPro" id="IPR020904">
    <property type="entry name" value="Sc_DH/Rdtase_CS"/>
</dbReference>
<reference evidence="3" key="1">
    <citation type="journal article" date="2019" name="Int. J. Syst. Evol. Microbiol.">
        <title>The Global Catalogue of Microorganisms (GCM) 10K type strain sequencing project: providing services to taxonomists for standard genome sequencing and annotation.</title>
        <authorList>
            <consortium name="The Broad Institute Genomics Platform"/>
            <consortium name="The Broad Institute Genome Sequencing Center for Infectious Disease"/>
            <person name="Wu L."/>
            <person name="Ma J."/>
        </authorList>
    </citation>
    <scope>NUCLEOTIDE SEQUENCE [LARGE SCALE GENOMIC DNA]</scope>
    <source>
        <strain evidence="3">JCM 17843</strain>
    </source>
</reference>
<protein>
    <submittedName>
        <fullName evidence="2">Short-chain dehydrogenase</fullName>
    </submittedName>
</protein>
<name>A0ABQ2LGC3_9PROT</name>
<dbReference type="PANTHER" id="PTHR48079">
    <property type="entry name" value="PROTEIN YEEZ"/>
    <property type="match status" value="1"/>
</dbReference>
<dbReference type="EMBL" id="BMOV01000012">
    <property type="protein sequence ID" value="GGO16605.1"/>
    <property type="molecule type" value="Genomic_DNA"/>
</dbReference>
<dbReference type="Pfam" id="PF01370">
    <property type="entry name" value="Epimerase"/>
    <property type="match status" value="1"/>
</dbReference>
<proteinExistence type="predicted"/>
<dbReference type="SUPFAM" id="SSF51735">
    <property type="entry name" value="NAD(P)-binding Rossmann-fold domains"/>
    <property type="match status" value="1"/>
</dbReference>
<dbReference type="RefSeq" id="WP_150006238.1">
    <property type="nucleotide sequence ID" value="NZ_BMOV01000012.1"/>
</dbReference>
<evidence type="ECO:0000313" key="2">
    <source>
        <dbReference type="EMBL" id="GGO16605.1"/>
    </source>
</evidence>
<dbReference type="PANTHER" id="PTHR48079:SF6">
    <property type="entry name" value="NAD(P)-BINDING DOMAIN-CONTAINING PROTEIN-RELATED"/>
    <property type="match status" value="1"/>
</dbReference>
<dbReference type="Proteomes" id="UP000602381">
    <property type="component" value="Unassembled WGS sequence"/>
</dbReference>
<organism evidence="2 3">
    <name type="scientific">Iodidimonas muriae</name>
    <dbReference type="NCBI Taxonomy" id="261467"/>
    <lineage>
        <taxon>Bacteria</taxon>
        <taxon>Pseudomonadati</taxon>
        <taxon>Pseudomonadota</taxon>
        <taxon>Alphaproteobacteria</taxon>
        <taxon>Iodidimonadales</taxon>
        <taxon>Iodidimonadaceae</taxon>
        <taxon>Iodidimonas</taxon>
    </lineage>
</organism>
<dbReference type="InterPro" id="IPR001509">
    <property type="entry name" value="Epimerase_deHydtase"/>
</dbReference>
<dbReference type="InterPro" id="IPR036291">
    <property type="entry name" value="NAD(P)-bd_dom_sf"/>
</dbReference>
<feature type="domain" description="NAD-dependent epimerase/dehydratase" evidence="1">
    <location>
        <begin position="4"/>
        <end position="167"/>
    </location>
</feature>
<keyword evidence="3" id="KW-1185">Reference proteome</keyword>
<dbReference type="InterPro" id="IPR051783">
    <property type="entry name" value="NAD(P)-dependent_oxidoreduct"/>
</dbReference>
<accession>A0ABQ2LGC3</accession>
<comment type="caution">
    <text evidence="2">The sequence shown here is derived from an EMBL/GenBank/DDBJ whole genome shotgun (WGS) entry which is preliminary data.</text>
</comment>
<evidence type="ECO:0000259" key="1">
    <source>
        <dbReference type="Pfam" id="PF01370"/>
    </source>
</evidence>
<dbReference type="PROSITE" id="PS00061">
    <property type="entry name" value="ADH_SHORT"/>
    <property type="match status" value="1"/>
</dbReference>
<evidence type="ECO:0000313" key="3">
    <source>
        <dbReference type="Proteomes" id="UP000602381"/>
    </source>
</evidence>
<dbReference type="Gene3D" id="3.40.50.720">
    <property type="entry name" value="NAD(P)-binding Rossmann-like Domain"/>
    <property type="match status" value="1"/>
</dbReference>